<evidence type="ECO:0000313" key="2">
    <source>
        <dbReference type="EMBL" id="GAA4519844.1"/>
    </source>
</evidence>
<dbReference type="Gene3D" id="3.10.450.50">
    <property type="match status" value="1"/>
</dbReference>
<protein>
    <recommendedName>
        <fullName evidence="4">Lumazine-binding</fullName>
    </recommendedName>
</protein>
<dbReference type="SUPFAM" id="SSF54427">
    <property type="entry name" value="NTF2-like"/>
    <property type="match status" value="1"/>
</dbReference>
<reference evidence="3" key="1">
    <citation type="journal article" date="2019" name="Int. J. Syst. Evol. Microbiol.">
        <title>The Global Catalogue of Microorganisms (GCM) 10K type strain sequencing project: providing services to taxonomists for standard genome sequencing and annotation.</title>
        <authorList>
            <consortium name="The Broad Institute Genomics Platform"/>
            <consortium name="The Broad Institute Genome Sequencing Center for Infectious Disease"/>
            <person name="Wu L."/>
            <person name="Ma J."/>
        </authorList>
    </citation>
    <scope>NUCLEOTIDE SEQUENCE [LARGE SCALE GENOMIC DNA]</scope>
    <source>
        <strain evidence="3">JCM 17858</strain>
    </source>
</reference>
<dbReference type="RefSeq" id="WP_039054231.1">
    <property type="nucleotide sequence ID" value="NZ_BAABGR010000035.1"/>
</dbReference>
<evidence type="ECO:0000256" key="1">
    <source>
        <dbReference type="SAM" id="SignalP"/>
    </source>
</evidence>
<evidence type="ECO:0000313" key="3">
    <source>
        <dbReference type="Proteomes" id="UP001500394"/>
    </source>
</evidence>
<sequence>MKRKITTIAAVIIALVASVYSANANVKPYKDLNNKEVLFSYVSASILGSDMYNKIMFADDFEYRNTANDDKHDKKSYLKYLKSLKDNKFDCEQTIEILDQTGNTTIGKVTMEFPTFKRVDYVTLVQSEEGWKIKNVTTTYPL</sequence>
<organism evidence="2 3">
    <name type="scientific">Sphingobacterium thermophilum</name>
    <dbReference type="NCBI Taxonomy" id="768534"/>
    <lineage>
        <taxon>Bacteria</taxon>
        <taxon>Pseudomonadati</taxon>
        <taxon>Bacteroidota</taxon>
        <taxon>Sphingobacteriia</taxon>
        <taxon>Sphingobacteriales</taxon>
        <taxon>Sphingobacteriaceae</taxon>
        <taxon>Sphingobacterium</taxon>
    </lineage>
</organism>
<gene>
    <name evidence="2" type="ORF">GCM10023173_23410</name>
</gene>
<keyword evidence="3" id="KW-1185">Reference proteome</keyword>
<accession>A0ABP8R7E1</accession>
<dbReference type="InterPro" id="IPR039437">
    <property type="entry name" value="FrzH/put_lumazine-bd"/>
</dbReference>
<proteinExistence type="predicted"/>
<feature type="chain" id="PRO_5045510973" description="Lumazine-binding" evidence="1">
    <location>
        <begin position="25"/>
        <end position="142"/>
    </location>
</feature>
<evidence type="ECO:0008006" key="4">
    <source>
        <dbReference type="Google" id="ProtNLM"/>
    </source>
</evidence>
<name>A0ABP8R7E1_9SPHI</name>
<feature type="signal peptide" evidence="1">
    <location>
        <begin position="1"/>
        <end position="24"/>
    </location>
</feature>
<keyword evidence="1" id="KW-0732">Signal</keyword>
<dbReference type="EMBL" id="BAABGR010000035">
    <property type="protein sequence ID" value="GAA4519844.1"/>
    <property type="molecule type" value="Genomic_DNA"/>
</dbReference>
<dbReference type="InterPro" id="IPR032710">
    <property type="entry name" value="NTF2-like_dom_sf"/>
</dbReference>
<dbReference type="Proteomes" id="UP001500394">
    <property type="component" value="Unassembled WGS sequence"/>
</dbReference>
<dbReference type="Pfam" id="PF12893">
    <property type="entry name" value="Lumazine_bd_2"/>
    <property type="match status" value="1"/>
</dbReference>
<comment type="caution">
    <text evidence="2">The sequence shown here is derived from an EMBL/GenBank/DDBJ whole genome shotgun (WGS) entry which is preliminary data.</text>
</comment>